<dbReference type="GO" id="GO:0003824">
    <property type="term" value="F:catalytic activity"/>
    <property type="evidence" value="ECO:0007669"/>
    <property type="project" value="InterPro"/>
</dbReference>
<dbReference type="Gene3D" id="3.60.10.10">
    <property type="entry name" value="Endonuclease/exonuclease/phosphatase"/>
    <property type="match status" value="1"/>
</dbReference>
<dbReference type="InterPro" id="IPR036047">
    <property type="entry name" value="F-box-like_dom_sf"/>
</dbReference>
<dbReference type="EMBL" id="OIVN01000633">
    <property type="protein sequence ID" value="SPC83239.1"/>
    <property type="molecule type" value="Genomic_DNA"/>
</dbReference>
<dbReference type="InterPro" id="IPR036691">
    <property type="entry name" value="Endo/exonu/phosph_ase_sf"/>
</dbReference>
<sequence>MRLLSWNCQGAGKVPAVRALKALVCENSPDIVFLSETKSDLKKIEKIRLSLNFVDCFCVEAFGKAGGLALFWRKGVDLEVVYSDNQIIAALIYSDPPDSTWLLLTIRGPHEQRFHKRFWALMKDLILSFPGPWLLIGDLNSICYSEDKQGGRVGGSSSSNWLKDFVTSTGAIDLGFNGPRFTWSNKRVGLANIKERLDRGFCDQEWQSMFPTAGVRHLGAVTSDHRPILLDSHLDNCKIIRPFRFEAMWTKEESSVQVVERAWDTQVEGSHCFKLARKLKRVKHELREWNKDFFGNVKARIKELENRIEDVRGLEPNKDNLELEAALCLELEEWFFHLSTVIRRSNRINEIKMEDGTWIYGREHIGAVGFERSRSGAVEEPWRMVTAKPIESCVVAENLWVAVGEWVVNGGGGFVGCQWRRWRMSESTSKHHKPSNPEEATVVDRISNLPDSILSHILSFLRTKEAVVTSILSNRWKPLWTLVPNLDLDDYEFPWISYPSDEEQSAESPD</sequence>
<dbReference type="InterPro" id="IPR053781">
    <property type="entry name" value="F-box_AtFBL13-like"/>
</dbReference>
<dbReference type="SUPFAM" id="SSF81383">
    <property type="entry name" value="F-box domain"/>
    <property type="match status" value="1"/>
</dbReference>
<organism evidence="2">
    <name type="scientific">Fagus sylvatica</name>
    <name type="common">Beechnut</name>
    <dbReference type="NCBI Taxonomy" id="28930"/>
    <lineage>
        <taxon>Eukaryota</taxon>
        <taxon>Viridiplantae</taxon>
        <taxon>Streptophyta</taxon>
        <taxon>Embryophyta</taxon>
        <taxon>Tracheophyta</taxon>
        <taxon>Spermatophyta</taxon>
        <taxon>Magnoliopsida</taxon>
        <taxon>eudicotyledons</taxon>
        <taxon>Gunneridae</taxon>
        <taxon>Pentapetalae</taxon>
        <taxon>rosids</taxon>
        <taxon>fabids</taxon>
        <taxon>Fagales</taxon>
        <taxon>Fagaceae</taxon>
        <taxon>Fagus</taxon>
    </lineage>
</organism>
<dbReference type="PANTHER" id="PTHR33710">
    <property type="entry name" value="BNAC02G09200D PROTEIN"/>
    <property type="match status" value="1"/>
</dbReference>
<dbReference type="InterPro" id="IPR001810">
    <property type="entry name" value="F-box_dom"/>
</dbReference>
<feature type="domain" description="F-box" evidence="1">
    <location>
        <begin position="443"/>
        <end position="498"/>
    </location>
</feature>
<dbReference type="SUPFAM" id="SSF56219">
    <property type="entry name" value="DNase I-like"/>
    <property type="match status" value="1"/>
</dbReference>
<evidence type="ECO:0000259" key="1">
    <source>
        <dbReference type="PROSITE" id="PS50181"/>
    </source>
</evidence>
<dbReference type="Pfam" id="PF00646">
    <property type="entry name" value="F-box"/>
    <property type="match status" value="1"/>
</dbReference>
<dbReference type="AlphaFoldDB" id="A0A2N9F8N4"/>
<reference evidence="2" key="1">
    <citation type="submission" date="2018-02" db="EMBL/GenBank/DDBJ databases">
        <authorList>
            <person name="Cohen D.B."/>
            <person name="Kent A.D."/>
        </authorList>
    </citation>
    <scope>NUCLEOTIDE SEQUENCE</scope>
</reference>
<evidence type="ECO:0000313" key="2">
    <source>
        <dbReference type="EMBL" id="SPC83239.1"/>
    </source>
</evidence>
<dbReference type="PROSITE" id="PS50181">
    <property type="entry name" value="FBOX"/>
    <property type="match status" value="1"/>
</dbReference>
<dbReference type="CDD" id="cd22160">
    <property type="entry name" value="F-box_AtFBL13-like"/>
    <property type="match status" value="1"/>
</dbReference>
<proteinExistence type="predicted"/>
<accession>A0A2N9F8N4</accession>
<protein>
    <recommendedName>
        <fullName evidence="1">F-box domain-containing protein</fullName>
    </recommendedName>
</protein>
<dbReference type="Pfam" id="PF03372">
    <property type="entry name" value="Exo_endo_phos"/>
    <property type="match status" value="1"/>
</dbReference>
<dbReference type="PANTHER" id="PTHR33710:SF77">
    <property type="entry name" value="DNASE I-LIKE SUPERFAMILY PROTEIN"/>
    <property type="match status" value="1"/>
</dbReference>
<gene>
    <name evidence="2" type="ORF">FSB_LOCUS11121</name>
</gene>
<dbReference type="InterPro" id="IPR005135">
    <property type="entry name" value="Endo/exonuclease/phosphatase"/>
</dbReference>
<name>A0A2N9F8N4_FAGSY</name>